<dbReference type="InterPro" id="IPR011611">
    <property type="entry name" value="PfkB_dom"/>
</dbReference>
<sequence length="306" mass="32995">MKKVGVVGSMTVDLTLHVNDFPKEGDKFTFAANARSEFGGVGAITAIALAKLGVNVAMCGKLQDDHNGMAIIANLKKHHVNTNQILRDQNSPTGMSMVLINKNNKANTINAPGSNLAFDSNDIEDVQNFIYLNDAIVFQLDINNPFIFEMINYAKEEGKFVVLNAVPGSFVPTEILKDIDLLIANTHQLETILGVKTAIKTEEQIKMSAEKLVDIGVGQVVVTLAEKGCAYFDGKKFSVIKPFEVKKVKRAGANEAFTAMTVKSIIDEAPILEGLATANKAAAYALTIDGYADSLPTVEDLKGFKG</sequence>
<proteinExistence type="predicted"/>
<dbReference type="GO" id="GO:0016301">
    <property type="term" value="F:kinase activity"/>
    <property type="evidence" value="ECO:0007669"/>
    <property type="project" value="UniProtKB-KW"/>
</dbReference>
<dbReference type="Proteomes" id="UP000019267">
    <property type="component" value="Chromosome"/>
</dbReference>
<feature type="domain" description="Carbohydrate kinase PfkB" evidence="3">
    <location>
        <begin position="1"/>
        <end position="297"/>
    </location>
</feature>
<dbReference type="OrthoDB" id="9775849at2"/>
<gene>
    <name evidence="4" type="primary">rbsK</name>
    <name evidence="4" type="ORF">SCULI_v1c05110</name>
</gene>
<keyword evidence="1" id="KW-0808">Transferase</keyword>
<dbReference type="EMBL" id="CP006681">
    <property type="protein sequence ID" value="AHI52852.1"/>
    <property type="molecule type" value="Genomic_DNA"/>
</dbReference>
<dbReference type="PRINTS" id="PR00990">
    <property type="entry name" value="RIBOKINASE"/>
</dbReference>
<dbReference type="eggNOG" id="COG0524">
    <property type="taxonomic scope" value="Bacteria"/>
</dbReference>
<dbReference type="Pfam" id="PF00294">
    <property type="entry name" value="PfkB"/>
    <property type="match status" value="1"/>
</dbReference>
<reference evidence="4 5" key="1">
    <citation type="journal article" date="2014" name="Genome Biol. Evol.">
        <title>Molecular evolution of the substrate utilization strategies and putative virulence factors in mosquito-associated Spiroplasma species.</title>
        <authorList>
            <person name="Chang T.H."/>
            <person name="Lo W.S."/>
            <person name="Ku C."/>
            <person name="Chen L.L."/>
            <person name="Kuo C.H."/>
        </authorList>
    </citation>
    <scope>NUCLEOTIDE SEQUENCE [LARGE SCALE GENOMIC DNA]</scope>
    <source>
        <strain evidence="4">AES-1</strain>
    </source>
</reference>
<dbReference type="AlphaFoldDB" id="W6A779"/>
<dbReference type="STRING" id="1276246.SCULI_v1c05110"/>
<dbReference type="RefSeq" id="WP_025363088.1">
    <property type="nucleotide sequence ID" value="NZ_CP006681.1"/>
</dbReference>
<dbReference type="PANTHER" id="PTHR10584:SF166">
    <property type="entry name" value="RIBOKINASE"/>
    <property type="match status" value="1"/>
</dbReference>
<evidence type="ECO:0000313" key="4">
    <source>
        <dbReference type="EMBL" id="AHI52852.1"/>
    </source>
</evidence>
<dbReference type="PATRIC" id="fig|1276246.3.peg.509"/>
<evidence type="ECO:0000313" key="5">
    <source>
        <dbReference type="Proteomes" id="UP000019267"/>
    </source>
</evidence>
<organism evidence="4 5">
    <name type="scientific">Spiroplasma culicicola AES-1</name>
    <dbReference type="NCBI Taxonomy" id="1276246"/>
    <lineage>
        <taxon>Bacteria</taxon>
        <taxon>Bacillati</taxon>
        <taxon>Mycoplasmatota</taxon>
        <taxon>Mollicutes</taxon>
        <taxon>Entomoplasmatales</taxon>
        <taxon>Spiroplasmataceae</taxon>
        <taxon>Spiroplasma</taxon>
    </lineage>
</organism>
<dbReference type="PANTHER" id="PTHR10584">
    <property type="entry name" value="SUGAR KINASE"/>
    <property type="match status" value="1"/>
</dbReference>
<evidence type="ECO:0000256" key="1">
    <source>
        <dbReference type="ARBA" id="ARBA00022679"/>
    </source>
</evidence>
<protein>
    <submittedName>
        <fullName evidence="4">Ribokinase</fullName>
    </submittedName>
</protein>
<keyword evidence="2 4" id="KW-0418">Kinase</keyword>
<dbReference type="HOGENOM" id="CLU_027634_2_1_14"/>
<keyword evidence="5" id="KW-1185">Reference proteome</keyword>
<dbReference type="Gene3D" id="3.40.1190.20">
    <property type="match status" value="1"/>
</dbReference>
<evidence type="ECO:0000256" key="2">
    <source>
        <dbReference type="ARBA" id="ARBA00022777"/>
    </source>
</evidence>
<dbReference type="KEGG" id="scq:SCULI_v1c05110"/>
<evidence type="ECO:0000259" key="3">
    <source>
        <dbReference type="Pfam" id="PF00294"/>
    </source>
</evidence>
<name>W6A779_9MOLU</name>
<dbReference type="SUPFAM" id="SSF53613">
    <property type="entry name" value="Ribokinase-like"/>
    <property type="match status" value="1"/>
</dbReference>
<accession>W6A779</accession>
<dbReference type="GO" id="GO:0006796">
    <property type="term" value="P:phosphate-containing compound metabolic process"/>
    <property type="evidence" value="ECO:0007669"/>
    <property type="project" value="UniProtKB-ARBA"/>
</dbReference>
<dbReference type="InterPro" id="IPR002139">
    <property type="entry name" value="Ribo/fructo_kinase"/>
</dbReference>
<dbReference type="InterPro" id="IPR029056">
    <property type="entry name" value="Ribokinase-like"/>
</dbReference>